<dbReference type="Pfam" id="PF11750">
    <property type="entry name" value="DUF3307"/>
    <property type="match status" value="1"/>
</dbReference>
<protein>
    <submittedName>
        <fullName evidence="2">DUF3307 domain-containing protein</fullName>
    </submittedName>
</protein>
<reference evidence="2 3" key="1">
    <citation type="submission" date="2019-05" db="EMBL/GenBank/DDBJ databases">
        <title>Marivita sp. nov. isolated from sea sediment.</title>
        <authorList>
            <person name="Kim W."/>
        </authorList>
    </citation>
    <scope>NUCLEOTIDE SEQUENCE [LARGE SCALE GENOMIC DNA]</scope>
    <source>
        <strain evidence="2 3">CAU 1492</strain>
    </source>
</reference>
<name>A0ABY2XEN1_9RHOB</name>
<dbReference type="Proteomes" id="UP001191082">
    <property type="component" value="Unassembled WGS sequence"/>
</dbReference>
<sequence length="132" mass="14849">MPATVTTTLFLIALLQIKHMFADYFLQTPRMLSGRGEYWHMGRAQHAGVHALGSALALLLVGADGLFTLCLVAVEWIVHFNIDWGKARYSDRKAYDPGQAGFWRANGFDQALHQLTYVAMGGIWAWWYHPGP</sequence>
<dbReference type="EMBL" id="VCPC01000001">
    <property type="protein sequence ID" value="TMV15470.1"/>
    <property type="molecule type" value="Genomic_DNA"/>
</dbReference>
<evidence type="ECO:0000313" key="3">
    <source>
        <dbReference type="Proteomes" id="UP001191082"/>
    </source>
</evidence>
<evidence type="ECO:0000313" key="2">
    <source>
        <dbReference type="EMBL" id="TMV15470.1"/>
    </source>
</evidence>
<accession>A0ABY2XEN1</accession>
<organism evidence="2 3">
    <name type="scientific">Arenibacterium halophilum</name>
    <dbReference type="NCBI Taxonomy" id="2583821"/>
    <lineage>
        <taxon>Bacteria</taxon>
        <taxon>Pseudomonadati</taxon>
        <taxon>Pseudomonadota</taxon>
        <taxon>Alphaproteobacteria</taxon>
        <taxon>Rhodobacterales</taxon>
        <taxon>Paracoccaceae</taxon>
        <taxon>Arenibacterium</taxon>
    </lineage>
</organism>
<gene>
    <name evidence="2" type="ORF">FGK64_05830</name>
</gene>
<comment type="caution">
    <text evidence="2">The sequence shown here is derived from an EMBL/GenBank/DDBJ whole genome shotgun (WGS) entry which is preliminary data.</text>
</comment>
<evidence type="ECO:0000256" key="1">
    <source>
        <dbReference type="SAM" id="Phobius"/>
    </source>
</evidence>
<dbReference type="RefSeq" id="WP_138862815.1">
    <property type="nucleotide sequence ID" value="NZ_VCPC01000001.1"/>
</dbReference>
<keyword evidence="1" id="KW-1133">Transmembrane helix</keyword>
<feature type="transmembrane region" description="Helical" evidence="1">
    <location>
        <begin position="55"/>
        <end position="78"/>
    </location>
</feature>
<keyword evidence="1" id="KW-0812">Transmembrane</keyword>
<keyword evidence="1" id="KW-0472">Membrane</keyword>
<dbReference type="InterPro" id="IPR021737">
    <property type="entry name" value="Phage_phiKZ_Orf197"/>
</dbReference>
<keyword evidence="3" id="KW-1185">Reference proteome</keyword>
<proteinExistence type="predicted"/>